<dbReference type="AlphaFoldDB" id="A0A4D9DU56"/>
<name>A0A4D9DU56_9SAUR</name>
<evidence type="ECO:0000313" key="2">
    <source>
        <dbReference type="Proteomes" id="UP000297703"/>
    </source>
</evidence>
<sequence length="104" mass="11693">MDTEVLTQEMIPSGQGFEIHWPGYWESLHCCFLSCIFSAATGHYFYSFHLYLIDLCTLKAFKIRPLVLLQGCIHVMGVTQVQKTIGSLTPGSFTLQNVGVVTEF</sequence>
<accession>A0A4D9DU56</accession>
<proteinExistence type="predicted"/>
<gene>
    <name evidence="1" type="ORF">DR999_PMT19313</name>
</gene>
<comment type="caution">
    <text evidence="1">The sequence shown here is derived from an EMBL/GenBank/DDBJ whole genome shotgun (WGS) entry which is preliminary data.</text>
</comment>
<protein>
    <submittedName>
        <fullName evidence="1">Leucine-rich repeat-containing protein 16B</fullName>
    </submittedName>
</protein>
<organism evidence="1 2">
    <name type="scientific">Platysternon megacephalum</name>
    <name type="common">big-headed turtle</name>
    <dbReference type="NCBI Taxonomy" id="55544"/>
    <lineage>
        <taxon>Eukaryota</taxon>
        <taxon>Metazoa</taxon>
        <taxon>Chordata</taxon>
        <taxon>Craniata</taxon>
        <taxon>Vertebrata</taxon>
        <taxon>Euteleostomi</taxon>
        <taxon>Archelosauria</taxon>
        <taxon>Testudinata</taxon>
        <taxon>Testudines</taxon>
        <taxon>Cryptodira</taxon>
        <taxon>Durocryptodira</taxon>
        <taxon>Testudinoidea</taxon>
        <taxon>Platysternidae</taxon>
        <taxon>Platysternon</taxon>
    </lineage>
</organism>
<dbReference type="Proteomes" id="UP000297703">
    <property type="component" value="Unassembled WGS sequence"/>
</dbReference>
<reference evidence="1 2" key="2">
    <citation type="submission" date="2019-04" db="EMBL/GenBank/DDBJ databases">
        <title>The genome sequence of big-headed turtle.</title>
        <authorList>
            <person name="Gong S."/>
        </authorList>
    </citation>
    <scope>NUCLEOTIDE SEQUENCE [LARGE SCALE GENOMIC DNA]</scope>
    <source>
        <strain evidence="1">DO16091913</strain>
        <tissue evidence="1">Muscle</tissue>
    </source>
</reference>
<evidence type="ECO:0000313" key="1">
    <source>
        <dbReference type="EMBL" id="TFJ98739.1"/>
    </source>
</evidence>
<keyword evidence="2" id="KW-1185">Reference proteome</keyword>
<dbReference type="EMBL" id="QXTE01000372">
    <property type="protein sequence ID" value="TFJ98739.1"/>
    <property type="molecule type" value="Genomic_DNA"/>
</dbReference>
<reference evidence="1 2" key="1">
    <citation type="submission" date="2019-04" db="EMBL/GenBank/DDBJ databases">
        <title>Draft genome of the big-headed turtle Platysternon megacephalum.</title>
        <authorList>
            <person name="Gong S."/>
        </authorList>
    </citation>
    <scope>NUCLEOTIDE SEQUENCE [LARGE SCALE GENOMIC DNA]</scope>
    <source>
        <strain evidence="1">DO16091913</strain>
        <tissue evidence="1">Muscle</tissue>
    </source>
</reference>